<accession>A0ABD3ZR26</accession>
<organism evidence="1 2">
    <name type="scientific">Bacillus subtilis subsp. subtilis</name>
    <dbReference type="NCBI Taxonomy" id="135461"/>
    <lineage>
        <taxon>Bacteria</taxon>
        <taxon>Bacillati</taxon>
        <taxon>Bacillota</taxon>
        <taxon>Bacilli</taxon>
        <taxon>Bacillales</taxon>
        <taxon>Bacillaceae</taxon>
        <taxon>Bacillus</taxon>
    </lineage>
</organism>
<reference evidence="1 2" key="1">
    <citation type="submission" date="2014-11" db="EMBL/GenBank/DDBJ databases">
        <title>Draft Genome Sequences of Nine Bacillus subtilis Strains that Form Spores with High Heat-Resistance.</title>
        <authorList>
            <person name="Krawcyk A.O."/>
            <person name="Berendsen E.M."/>
            <person name="de Jong A."/>
            <person name="Holsappel S."/>
            <person name="Eijlander R.T."/>
            <person name="Wells-Bennik M."/>
            <person name="Kuipers O.P."/>
        </authorList>
    </citation>
    <scope>NUCLEOTIDE SEQUENCE [LARGE SCALE GENOMIC DNA]</scope>
    <source>
        <strain evidence="1 2">B4067</strain>
    </source>
</reference>
<gene>
    <name evidence="1" type="ORF">B4067_1331</name>
</gene>
<dbReference type="EMBL" id="JSXS01000125">
    <property type="protein sequence ID" value="KIL30397.1"/>
    <property type="molecule type" value="Genomic_DNA"/>
</dbReference>
<evidence type="ECO:0000313" key="2">
    <source>
        <dbReference type="Proteomes" id="UP000031970"/>
    </source>
</evidence>
<sequence length="54" mass="6358">MKYVVFSDSIIDPAPCTYDTYEEALADLNDREEDDYWDETDIYICEVISVRKAK</sequence>
<comment type="caution">
    <text evidence="1">The sequence shown here is derived from an EMBL/GenBank/DDBJ whole genome shotgun (WGS) entry which is preliminary data.</text>
</comment>
<evidence type="ECO:0008006" key="3">
    <source>
        <dbReference type="Google" id="ProtNLM"/>
    </source>
</evidence>
<dbReference type="Proteomes" id="UP000031970">
    <property type="component" value="Unassembled WGS sequence"/>
</dbReference>
<name>A0ABD3ZR26_BACIU</name>
<dbReference type="AlphaFoldDB" id="A0ABD3ZR26"/>
<evidence type="ECO:0000313" key="1">
    <source>
        <dbReference type="EMBL" id="KIL30397.1"/>
    </source>
</evidence>
<protein>
    <recommendedName>
        <fullName evidence="3">Phage protein</fullName>
    </recommendedName>
</protein>
<dbReference type="RefSeq" id="WP_157680848.1">
    <property type="nucleotide sequence ID" value="NZ_JSXS01000125.1"/>
</dbReference>
<proteinExistence type="predicted"/>